<name>A0A7R9D9A6_TIMPO</name>
<dbReference type="EMBL" id="OD004804">
    <property type="protein sequence ID" value="CAD7410508.1"/>
    <property type="molecule type" value="Genomic_DNA"/>
</dbReference>
<gene>
    <name evidence="1" type="ORF">TPSB3V08_LOCUS7384</name>
</gene>
<sequence length="258" mass="28709">MAYIHLPQYVNDQLCGLWSGFLATDPAIPGSITSYRFFSEAVVLERKTEINGRRVRSADHMKPSLRKCWHYLDQRVADTRLVKLEEVNPHLRGGRVENHIGKTTPISPDRDSNLDLPVLSSRAQHDKRVSQLRHRGGVVCMEPGYEPRGPELDSRLVSSYTALGNPPSASLVSTGSIFSGQPLSEECDHRAADSVPRPRDPFHFSLTHQPPYIATAQNELSYTDCSLSQDCCTAFPFTPSSHFIIPLLSGGSQMLQQP</sequence>
<protein>
    <submittedName>
        <fullName evidence="1">Uncharacterized protein</fullName>
    </submittedName>
</protein>
<reference evidence="1" key="1">
    <citation type="submission" date="2020-11" db="EMBL/GenBank/DDBJ databases">
        <authorList>
            <person name="Tran Van P."/>
        </authorList>
    </citation>
    <scope>NUCLEOTIDE SEQUENCE</scope>
</reference>
<proteinExistence type="predicted"/>
<accession>A0A7R9D9A6</accession>
<evidence type="ECO:0000313" key="1">
    <source>
        <dbReference type="EMBL" id="CAD7410508.1"/>
    </source>
</evidence>
<organism evidence="1">
    <name type="scientific">Timema poppense</name>
    <name type="common">Walking stick</name>
    <dbReference type="NCBI Taxonomy" id="170557"/>
    <lineage>
        <taxon>Eukaryota</taxon>
        <taxon>Metazoa</taxon>
        <taxon>Ecdysozoa</taxon>
        <taxon>Arthropoda</taxon>
        <taxon>Hexapoda</taxon>
        <taxon>Insecta</taxon>
        <taxon>Pterygota</taxon>
        <taxon>Neoptera</taxon>
        <taxon>Polyneoptera</taxon>
        <taxon>Phasmatodea</taxon>
        <taxon>Timematodea</taxon>
        <taxon>Timematoidea</taxon>
        <taxon>Timematidae</taxon>
        <taxon>Timema</taxon>
    </lineage>
</organism>
<dbReference type="AlphaFoldDB" id="A0A7R9D9A6"/>